<name>H8Z3Z0_9GAMM</name>
<dbReference type="HOGENOM" id="CLU_152445_0_1_6"/>
<gene>
    <name evidence="1" type="ORF">Thi970DRAFT_04831</name>
</gene>
<sequence>MSIEIREYVTLRGKSPFGDWLEKLRDQQAKANILTRLDRLQMGHFGDTKHLRAGVHELRIHQGKGYRVYYGRVDDVIVLLLCGGEKASQTQDIDQAVRYWQAYRQEIGEK</sequence>
<proteinExistence type="predicted"/>
<dbReference type="EMBL" id="JH603170">
    <property type="protein sequence ID" value="EIC21142.1"/>
    <property type="molecule type" value="Genomic_DNA"/>
</dbReference>
<evidence type="ECO:0000313" key="1">
    <source>
        <dbReference type="EMBL" id="EIC21142.1"/>
    </source>
</evidence>
<dbReference type="InterPro" id="IPR014056">
    <property type="entry name" value="TypeIITA-like_toxin_pred"/>
</dbReference>
<dbReference type="eggNOG" id="COG3657">
    <property type="taxonomic scope" value="Bacteria"/>
</dbReference>
<dbReference type="NCBIfam" id="TIGR02683">
    <property type="entry name" value="upstrm_HI1419"/>
    <property type="match status" value="1"/>
</dbReference>
<dbReference type="Pfam" id="PF05973">
    <property type="entry name" value="Gp49"/>
    <property type="match status" value="1"/>
</dbReference>
<keyword evidence="2" id="KW-1185">Reference proteome</keyword>
<dbReference type="Proteomes" id="UP000002964">
    <property type="component" value="Unassembled WGS sequence"/>
</dbReference>
<accession>H8Z3Z0</accession>
<dbReference type="PANTHER" id="PTHR41791">
    <property type="entry name" value="SSL7039 PROTEIN"/>
    <property type="match status" value="1"/>
</dbReference>
<reference evidence="2" key="1">
    <citation type="submission" date="2011-06" db="EMBL/GenBank/DDBJ databases">
        <authorList>
            <consortium name="US DOE Joint Genome Institute (JGI-PGF)"/>
            <person name="Lucas S."/>
            <person name="Han J."/>
            <person name="Lapidus A."/>
            <person name="Cheng J.-F."/>
            <person name="Goodwin L."/>
            <person name="Pitluck S."/>
            <person name="Peters L."/>
            <person name="Land M.L."/>
            <person name="Hauser L."/>
            <person name="Vogl K."/>
            <person name="Liu Z."/>
            <person name="Overmann J."/>
            <person name="Frigaard N.-U."/>
            <person name="Bryant D.A."/>
            <person name="Woyke T.J."/>
        </authorList>
    </citation>
    <scope>NUCLEOTIDE SEQUENCE [LARGE SCALE GENOMIC DNA]</scope>
    <source>
        <strain evidence="2">970</strain>
    </source>
</reference>
<dbReference type="STRING" id="631362.Thi970DRAFT_04831"/>
<organism evidence="1 2">
    <name type="scientific">Thiorhodovibrio frisius</name>
    <dbReference type="NCBI Taxonomy" id="631362"/>
    <lineage>
        <taxon>Bacteria</taxon>
        <taxon>Pseudomonadati</taxon>
        <taxon>Pseudomonadota</taxon>
        <taxon>Gammaproteobacteria</taxon>
        <taxon>Chromatiales</taxon>
        <taxon>Chromatiaceae</taxon>
        <taxon>Thiorhodovibrio</taxon>
    </lineage>
</organism>
<reference evidence="1 2" key="2">
    <citation type="submission" date="2011-11" db="EMBL/GenBank/DDBJ databases">
        <authorList>
            <consortium name="US DOE Joint Genome Institute"/>
            <person name="Lucas S."/>
            <person name="Han J."/>
            <person name="Lapidus A."/>
            <person name="Cheng J.-F."/>
            <person name="Goodwin L."/>
            <person name="Pitluck S."/>
            <person name="Peters L."/>
            <person name="Ovchinnikova G."/>
            <person name="Zhang X."/>
            <person name="Detter J.C."/>
            <person name="Han C."/>
            <person name="Tapia R."/>
            <person name="Land M."/>
            <person name="Hauser L."/>
            <person name="Kyrpides N."/>
            <person name="Ivanova N."/>
            <person name="Pagani I."/>
            <person name="Vogl K."/>
            <person name="Liu Z."/>
            <person name="Overmann J."/>
            <person name="Frigaard N.-U."/>
            <person name="Bryant D."/>
            <person name="Woyke T."/>
        </authorList>
    </citation>
    <scope>NUCLEOTIDE SEQUENCE [LARGE SCALE GENOMIC DNA]</scope>
    <source>
        <strain evidence="1 2">970</strain>
    </source>
</reference>
<dbReference type="AlphaFoldDB" id="H8Z3Z0"/>
<dbReference type="PANTHER" id="PTHR41791:SF1">
    <property type="entry name" value="SSL7039 PROTEIN"/>
    <property type="match status" value="1"/>
</dbReference>
<dbReference type="OrthoDB" id="9800258at2"/>
<dbReference type="PIRSF" id="PIRSF028744">
    <property type="entry name" value="Addict_mod_HI1419"/>
    <property type="match status" value="1"/>
</dbReference>
<dbReference type="RefSeq" id="WP_009151545.1">
    <property type="nucleotide sequence ID" value="NZ_CP121471.1"/>
</dbReference>
<protein>
    <submittedName>
        <fullName evidence="1">Putative addiction module killer protein</fullName>
    </submittedName>
</protein>
<evidence type="ECO:0000313" key="2">
    <source>
        <dbReference type="Proteomes" id="UP000002964"/>
    </source>
</evidence>
<dbReference type="InterPro" id="IPR009241">
    <property type="entry name" value="HigB-like"/>
</dbReference>